<dbReference type="RefSeq" id="WP_281029383.1">
    <property type="nucleotide sequence ID" value="NZ_SMBH01000010.1"/>
</dbReference>
<dbReference type="Proteomes" id="UP000294576">
    <property type="component" value="Unassembled WGS sequence"/>
</dbReference>
<gene>
    <name evidence="1" type="ORF">EV132_11026</name>
</gene>
<name>A0A4R3Q039_RHISU</name>
<evidence type="ECO:0000313" key="2">
    <source>
        <dbReference type="Proteomes" id="UP000294576"/>
    </source>
</evidence>
<comment type="caution">
    <text evidence="1">The sequence shown here is derived from an EMBL/GenBank/DDBJ whole genome shotgun (WGS) entry which is preliminary data.</text>
</comment>
<dbReference type="AlphaFoldDB" id="A0A4R3Q039"/>
<evidence type="ECO:0000313" key="1">
    <source>
        <dbReference type="EMBL" id="TCU13949.1"/>
    </source>
</evidence>
<proteinExistence type="predicted"/>
<reference evidence="1 2" key="1">
    <citation type="submission" date="2019-03" db="EMBL/GenBank/DDBJ databases">
        <title>Genomic Encyclopedia of Type Strains, Phase IV (KMG-V): Genome sequencing to study the core and pangenomes of soil and plant-associated prokaryotes.</title>
        <authorList>
            <person name="Whitman W."/>
        </authorList>
    </citation>
    <scope>NUCLEOTIDE SEQUENCE [LARGE SCALE GENOMIC DNA]</scope>
    <source>
        <strain evidence="1 2">Hc14</strain>
    </source>
</reference>
<dbReference type="EMBL" id="SMBH01000010">
    <property type="protein sequence ID" value="TCU13949.1"/>
    <property type="molecule type" value="Genomic_DNA"/>
</dbReference>
<sequence length="44" mass="4892">MPQRSRLTNTIDGVWTLAAEGKLKQALHTASAHDDLYDEDGLPR</sequence>
<accession>A0A4R3Q039</accession>
<protein>
    <submittedName>
        <fullName evidence="1">Uncharacterized protein</fullName>
    </submittedName>
</protein>
<organism evidence="1 2">
    <name type="scientific">Rhizobium sullae</name>
    <name type="common">Rhizobium hedysari</name>
    <dbReference type="NCBI Taxonomy" id="50338"/>
    <lineage>
        <taxon>Bacteria</taxon>
        <taxon>Pseudomonadati</taxon>
        <taxon>Pseudomonadota</taxon>
        <taxon>Alphaproteobacteria</taxon>
        <taxon>Hyphomicrobiales</taxon>
        <taxon>Rhizobiaceae</taxon>
        <taxon>Rhizobium/Agrobacterium group</taxon>
        <taxon>Rhizobium</taxon>
    </lineage>
</organism>